<feature type="domain" description="PhoU" evidence="7">
    <location>
        <begin position="346"/>
        <end position="429"/>
    </location>
</feature>
<dbReference type="AlphaFoldDB" id="A0A449BKX7"/>
<feature type="transmembrane region" description="Helical" evidence="6">
    <location>
        <begin position="110"/>
        <end position="127"/>
    </location>
</feature>
<proteinExistence type="predicted"/>
<feature type="transmembrane region" description="Helical" evidence="6">
    <location>
        <begin position="51"/>
        <end position="75"/>
    </location>
</feature>
<keyword evidence="4 6" id="KW-1133">Transmembrane helix</keyword>
<dbReference type="KEGG" id="ahk:NCTC10172_01177"/>
<reference evidence="8 9" key="1">
    <citation type="submission" date="2019-01" db="EMBL/GenBank/DDBJ databases">
        <authorList>
            <consortium name="Pathogen Informatics"/>
        </authorList>
    </citation>
    <scope>NUCLEOTIDE SEQUENCE [LARGE SCALE GENOMIC DNA]</scope>
    <source>
        <strain evidence="8 9">NCTC10172</strain>
    </source>
</reference>
<feature type="transmembrane region" description="Helical" evidence="6">
    <location>
        <begin position="82"/>
        <end position="104"/>
    </location>
</feature>
<sequence length="553" mass="61290">MEIITSIVSLLSGLAIFLVGIHQMSAGLENISSQRMQKGLSKVSNNRFLSFGFGAFITAVMQSSTLVTVMTISFLNANLLSLAQGIAIVLGANIGTTLTALISSFATVEYAIYLSLFTLVGVLMEMFAKKTKTKKFAQIFVGFGLIFIGLNFASSSFQTPEMKDFISSAFQAVNFPVLLIIISILFTILVNSSTLVVGLAIILVSSQTIPLEYALYIVLGAEVGTTSTGIIASLSGNANAKRLAFIQLIFNLLGTIVFTAILWIFTDEIVGLLNNVNPNFQVALFQIFFNVSTAFIAILFVNQLEKFSKKIIKDDTTSLASMNLQFIDEKLLVTPSFALTALHKEVKRMFDLTKENLILSFQSIKSQTPINPDIVKKNEETIDFLNGAISLYLVKLSGEHLSYKDELEIGKLYHLINDLERIADHAHNFILIVEEMVEVGSKFSGAAESELNQMTDQVLLMYDLAEDIYQNDAVEKLNELSVLEYVIDKSKSDFENNHVIRLRTGECSLEHSKFFYDFTSQLERIGDHLINIGYTTINVVGDEKENEKKFVSK</sequence>
<keyword evidence="9" id="KW-1185">Reference proteome</keyword>
<evidence type="ECO:0000313" key="8">
    <source>
        <dbReference type="EMBL" id="VEU83125.1"/>
    </source>
</evidence>
<evidence type="ECO:0000259" key="7">
    <source>
        <dbReference type="Pfam" id="PF01895"/>
    </source>
</evidence>
<evidence type="ECO:0000313" key="9">
    <source>
        <dbReference type="Proteomes" id="UP000290909"/>
    </source>
</evidence>
<dbReference type="SUPFAM" id="SSF109755">
    <property type="entry name" value="PhoU-like"/>
    <property type="match status" value="1"/>
</dbReference>
<feature type="domain" description="PhoU" evidence="7">
    <location>
        <begin position="451"/>
        <end position="533"/>
    </location>
</feature>
<evidence type="ECO:0000256" key="3">
    <source>
        <dbReference type="ARBA" id="ARBA00022692"/>
    </source>
</evidence>
<evidence type="ECO:0000256" key="4">
    <source>
        <dbReference type="ARBA" id="ARBA00022989"/>
    </source>
</evidence>
<keyword evidence="2" id="KW-1003">Cell membrane</keyword>
<evidence type="ECO:0000256" key="1">
    <source>
        <dbReference type="ARBA" id="ARBA00004651"/>
    </source>
</evidence>
<evidence type="ECO:0000256" key="6">
    <source>
        <dbReference type="SAM" id="Phobius"/>
    </source>
</evidence>
<comment type="subcellular location">
    <subcellularLocation>
        <location evidence="1">Cell membrane</location>
        <topology evidence="1">Multi-pass membrane protein</topology>
    </subcellularLocation>
</comment>
<feature type="transmembrane region" description="Helical" evidence="6">
    <location>
        <begin position="177"/>
        <end position="204"/>
    </location>
</feature>
<protein>
    <submittedName>
        <fullName evidence="8">Na/Pi-cotransporter II-related protein</fullName>
    </submittedName>
</protein>
<evidence type="ECO:0000256" key="2">
    <source>
        <dbReference type="ARBA" id="ARBA00022475"/>
    </source>
</evidence>
<dbReference type="InterPro" id="IPR038078">
    <property type="entry name" value="PhoU-like_sf"/>
</dbReference>
<dbReference type="PANTHER" id="PTHR10010">
    <property type="entry name" value="SOLUTE CARRIER FAMILY 34 SODIUM PHOSPHATE , MEMBER 2-RELATED"/>
    <property type="match status" value="1"/>
</dbReference>
<dbReference type="Proteomes" id="UP000290909">
    <property type="component" value="Chromosome"/>
</dbReference>
<accession>A0A449BKX7</accession>
<dbReference type="GO" id="GO:0005436">
    <property type="term" value="F:sodium:phosphate symporter activity"/>
    <property type="evidence" value="ECO:0007669"/>
    <property type="project" value="InterPro"/>
</dbReference>
<organism evidence="8 9">
    <name type="scientific">Acholeplasma hippikon</name>
    <dbReference type="NCBI Taxonomy" id="264636"/>
    <lineage>
        <taxon>Bacteria</taxon>
        <taxon>Bacillati</taxon>
        <taxon>Mycoplasmatota</taxon>
        <taxon>Mollicutes</taxon>
        <taxon>Acholeplasmatales</taxon>
        <taxon>Acholeplasmataceae</taxon>
        <taxon>Acholeplasma</taxon>
    </lineage>
</organism>
<gene>
    <name evidence="8" type="ORF">NCTC10172_01177</name>
</gene>
<dbReference type="InterPro" id="IPR003841">
    <property type="entry name" value="Na/Pi_transpt"/>
</dbReference>
<feature type="transmembrane region" description="Helical" evidence="6">
    <location>
        <begin position="139"/>
        <end position="157"/>
    </location>
</feature>
<dbReference type="Pfam" id="PF01895">
    <property type="entry name" value="PhoU"/>
    <property type="match status" value="2"/>
</dbReference>
<dbReference type="GO" id="GO:0044341">
    <property type="term" value="P:sodium-dependent phosphate transport"/>
    <property type="evidence" value="ECO:0007669"/>
    <property type="project" value="InterPro"/>
</dbReference>
<feature type="transmembrane region" description="Helical" evidence="6">
    <location>
        <begin position="243"/>
        <end position="265"/>
    </location>
</feature>
<dbReference type="Pfam" id="PF02690">
    <property type="entry name" value="Na_Pi_cotrans"/>
    <property type="match status" value="2"/>
</dbReference>
<feature type="transmembrane region" description="Helical" evidence="6">
    <location>
        <begin position="280"/>
        <end position="301"/>
    </location>
</feature>
<keyword evidence="5 6" id="KW-0472">Membrane</keyword>
<dbReference type="GO" id="GO:0005886">
    <property type="term" value="C:plasma membrane"/>
    <property type="evidence" value="ECO:0007669"/>
    <property type="project" value="UniProtKB-SubCell"/>
</dbReference>
<keyword evidence="3 6" id="KW-0812">Transmembrane</keyword>
<dbReference type="InterPro" id="IPR026022">
    <property type="entry name" value="PhoU_dom"/>
</dbReference>
<dbReference type="RefSeq" id="WP_035370089.1">
    <property type="nucleotide sequence ID" value="NZ_LR215050.1"/>
</dbReference>
<evidence type="ECO:0000256" key="5">
    <source>
        <dbReference type="ARBA" id="ARBA00023136"/>
    </source>
</evidence>
<dbReference type="Gene3D" id="1.20.58.220">
    <property type="entry name" value="Phosphate transport system protein phou homolog 2, domain 2"/>
    <property type="match status" value="1"/>
</dbReference>
<dbReference type="EMBL" id="LR215050">
    <property type="protein sequence ID" value="VEU83125.1"/>
    <property type="molecule type" value="Genomic_DNA"/>
</dbReference>
<dbReference type="NCBIfam" id="NF037997">
    <property type="entry name" value="Na_Pi_symport"/>
    <property type="match status" value="1"/>
</dbReference>
<name>A0A449BKX7_9MOLU</name>
<dbReference type="PANTHER" id="PTHR10010:SF46">
    <property type="entry name" value="SODIUM-DEPENDENT PHOSPHATE TRANSPORT PROTEIN 2B"/>
    <property type="match status" value="1"/>
</dbReference>